<dbReference type="PANTHER" id="PTHR45527:SF1">
    <property type="entry name" value="FATTY ACID SYNTHASE"/>
    <property type="match status" value="1"/>
</dbReference>
<dbReference type="Pfam" id="PF13193">
    <property type="entry name" value="AMP-binding_C"/>
    <property type="match status" value="1"/>
</dbReference>
<accession>A0ABY8WVT7</accession>
<dbReference type="InterPro" id="IPR020845">
    <property type="entry name" value="AMP-binding_CS"/>
</dbReference>
<reference evidence="4 5" key="1">
    <citation type="submission" date="2023-06" db="EMBL/GenBank/DDBJ databases">
        <authorList>
            <person name="Yushchuk O."/>
            <person name="Binda E."/>
            <person name="Ruckert-Reed C."/>
            <person name="Fedorenko V."/>
            <person name="Kalinowski J."/>
            <person name="Marinelli F."/>
        </authorList>
    </citation>
    <scope>NUCLEOTIDE SEQUENCE [LARGE SCALE GENOMIC DNA]</scope>
    <source>
        <strain evidence="4 5">NRRL 3884</strain>
    </source>
</reference>
<dbReference type="PROSITE" id="PS00455">
    <property type="entry name" value="AMP_BINDING"/>
    <property type="match status" value="1"/>
</dbReference>
<protein>
    <submittedName>
        <fullName evidence="4">Non-ribosomal peptide synthetase</fullName>
    </submittedName>
</protein>
<sequence length="588" mass="61881">MTSTVLTLDLLDRLAEAPADRVAVIDGDTQFTFAELRDRAGRVAAGLAGRGIGPESVVGLCLPRGADLVVTLLGTLAAGAAYLPVDPRLPADRRRLLVEDARADLLITEPGTEPAGLGVAQVSPADLAATVPGRAAAFAPVPVRPDNLAYVIYTSGSTGRPKGVEISRGAAALLLAELEETGIAGPGPGTVGWNASPSFDASVQQWVRICRGDTLVLLDEATRADPVLFAAAVRDRALTDLDITPSHAEPLLEHLATDRDRPLTLLVGGEPISPALWDRLGELAGTGVLRPVNVYGPTECTVDATAGWITAGTTPHIGTALPGLAVRLLDDALRPVADGAVGELYLAGPRVGRGYRGRPGLTAGRFVADPEARDGTRMYRTGDRCRRRPDGRLEFLGRVDGQVKVRGHRIELGEVEAALRAHPAVAEAAVAVHHDDLVAYYRQAAPVDPAELHDLVAATLPGYMVPATFVAVSRFPRTTSGKLDRAALPAPAPAAPVTVGDAPTGRVEQLIAVVWSEVLRRPAIGADDNFFKLGGHSLLAIKLVARVRAELGCTLPVKTVYENPRLRDLARAIEARLEPAGAAEKELR</sequence>
<dbReference type="EMBL" id="CP126980">
    <property type="protein sequence ID" value="WIN00201.1"/>
    <property type="molecule type" value="Genomic_DNA"/>
</dbReference>
<dbReference type="Gene3D" id="1.10.1200.10">
    <property type="entry name" value="ACP-like"/>
    <property type="match status" value="1"/>
</dbReference>
<dbReference type="InterPro" id="IPR020459">
    <property type="entry name" value="AMP-binding"/>
</dbReference>
<dbReference type="InterPro" id="IPR042099">
    <property type="entry name" value="ANL_N_sf"/>
</dbReference>
<dbReference type="PROSITE" id="PS00012">
    <property type="entry name" value="PHOSPHOPANTETHEINE"/>
    <property type="match status" value="1"/>
</dbReference>
<dbReference type="PROSITE" id="PS50075">
    <property type="entry name" value="CARRIER"/>
    <property type="match status" value="1"/>
</dbReference>
<evidence type="ECO:0000256" key="1">
    <source>
        <dbReference type="ARBA" id="ARBA00022450"/>
    </source>
</evidence>
<keyword evidence="5" id="KW-1185">Reference proteome</keyword>
<gene>
    <name evidence="4" type="ORF">ACTOB_003895</name>
</gene>
<dbReference type="PANTHER" id="PTHR45527">
    <property type="entry name" value="NONRIBOSOMAL PEPTIDE SYNTHETASE"/>
    <property type="match status" value="1"/>
</dbReference>
<dbReference type="Gene3D" id="3.40.50.12780">
    <property type="entry name" value="N-terminal domain of ligase-like"/>
    <property type="match status" value="1"/>
</dbReference>
<dbReference type="SUPFAM" id="SSF56801">
    <property type="entry name" value="Acetyl-CoA synthetase-like"/>
    <property type="match status" value="1"/>
</dbReference>
<name>A0ABY8WVT7_9ACTN</name>
<keyword evidence="2" id="KW-0597">Phosphoprotein</keyword>
<evidence type="ECO:0000256" key="2">
    <source>
        <dbReference type="ARBA" id="ARBA00022553"/>
    </source>
</evidence>
<dbReference type="SMART" id="SM00823">
    <property type="entry name" value="PKS_PP"/>
    <property type="match status" value="1"/>
</dbReference>
<dbReference type="Pfam" id="PF00550">
    <property type="entry name" value="PP-binding"/>
    <property type="match status" value="1"/>
</dbReference>
<dbReference type="NCBIfam" id="TIGR01733">
    <property type="entry name" value="AA-adenyl-dom"/>
    <property type="match status" value="1"/>
</dbReference>
<evidence type="ECO:0000313" key="4">
    <source>
        <dbReference type="EMBL" id="WIN00201.1"/>
    </source>
</evidence>
<evidence type="ECO:0000259" key="3">
    <source>
        <dbReference type="PROSITE" id="PS50075"/>
    </source>
</evidence>
<dbReference type="InterPro" id="IPR010071">
    <property type="entry name" value="AA_adenyl_dom"/>
</dbReference>
<proteinExistence type="predicted"/>
<dbReference type="PRINTS" id="PR00154">
    <property type="entry name" value="AMPBINDING"/>
</dbReference>
<feature type="domain" description="Carrier" evidence="3">
    <location>
        <begin position="502"/>
        <end position="577"/>
    </location>
</feature>
<dbReference type="CDD" id="cd05930">
    <property type="entry name" value="A_NRPS"/>
    <property type="match status" value="1"/>
</dbReference>
<dbReference type="InterPro" id="IPR036736">
    <property type="entry name" value="ACP-like_sf"/>
</dbReference>
<organism evidence="4 5">
    <name type="scientific">Actinoplanes oblitus</name>
    <dbReference type="NCBI Taxonomy" id="3040509"/>
    <lineage>
        <taxon>Bacteria</taxon>
        <taxon>Bacillati</taxon>
        <taxon>Actinomycetota</taxon>
        <taxon>Actinomycetes</taxon>
        <taxon>Micromonosporales</taxon>
        <taxon>Micromonosporaceae</taxon>
        <taxon>Actinoplanes</taxon>
    </lineage>
</organism>
<dbReference type="InterPro" id="IPR006162">
    <property type="entry name" value="Ppantetheine_attach_site"/>
</dbReference>
<dbReference type="InterPro" id="IPR045851">
    <property type="entry name" value="AMP-bd_C_sf"/>
</dbReference>
<dbReference type="Pfam" id="PF00501">
    <property type="entry name" value="AMP-binding"/>
    <property type="match status" value="1"/>
</dbReference>
<dbReference type="Proteomes" id="UP001240150">
    <property type="component" value="Chromosome"/>
</dbReference>
<dbReference type="InterPro" id="IPR025110">
    <property type="entry name" value="AMP-bd_C"/>
</dbReference>
<dbReference type="InterPro" id="IPR009081">
    <property type="entry name" value="PP-bd_ACP"/>
</dbReference>
<dbReference type="InterPro" id="IPR020806">
    <property type="entry name" value="PKS_PP-bd"/>
</dbReference>
<dbReference type="SUPFAM" id="SSF47336">
    <property type="entry name" value="ACP-like"/>
    <property type="match status" value="1"/>
</dbReference>
<keyword evidence="1" id="KW-0596">Phosphopantetheine</keyword>
<dbReference type="InterPro" id="IPR000873">
    <property type="entry name" value="AMP-dep_synth/lig_dom"/>
</dbReference>
<dbReference type="RefSeq" id="WP_284921695.1">
    <property type="nucleotide sequence ID" value="NZ_CP126980.1"/>
</dbReference>
<evidence type="ECO:0000313" key="5">
    <source>
        <dbReference type="Proteomes" id="UP001240150"/>
    </source>
</evidence>
<dbReference type="Gene3D" id="3.30.300.30">
    <property type="match status" value="1"/>
</dbReference>